<dbReference type="RefSeq" id="WP_369222909.1">
    <property type="nucleotide sequence ID" value="NZ_CP163441.1"/>
</dbReference>
<proteinExistence type="predicted"/>
<evidence type="ECO:0000313" key="2">
    <source>
        <dbReference type="EMBL" id="XDQ43877.1"/>
    </source>
</evidence>
<accession>A0AB39QN62</accession>
<evidence type="ECO:0000256" key="1">
    <source>
        <dbReference type="SAM" id="MobiDB-lite"/>
    </source>
</evidence>
<dbReference type="EMBL" id="CP163441">
    <property type="protein sequence ID" value="XDQ43877.1"/>
    <property type="molecule type" value="Genomic_DNA"/>
</dbReference>
<sequence>MSNTRQLRDTRGQVIGRLLVSTPRRESGAVHYLGDAEPRPGKPTTPRVSPHPDPTW</sequence>
<name>A0AB39QN62_9ACTN</name>
<dbReference type="AlphaFoldDB" id="A0AB39QN62"/>
<reference evidence="2" key="1">
    <citation type="submission" date="2024-07" db="EMBL/GenBank/DDBJ databases">
        <authorList>
            <person name="Yu S.T."/>
        </authorList>
    </citation>
    <scope>NUCLEOTIDE SEQUENCE</scope>
    <source>
        <strain evidence="2">R39</strain>
    </source>
</reference>
<feature type="region of interest" description="Disordered" evidence="1">
    <location>
        <begin position="24"/>
        <end position="56"/>
    </location>
</feature>
<gene>
    <name evidence="2" type="ORF">AB5J52_17275</name>
</gene>
<organism evidence="2">
    <name type="scientific">Streptomyces sp. R39</name>
    <dbReference type="NCBI Taxonomy" id="3238631"/>
    <lineage>
        <taxon>Bacteria</taxon>
        <taxon>Bacillati</taxon>
        <taxon>Actinomycetota</taxon>
        <taxon>Actinomycetes</taxon>
        <taxon>Kitasatosporales</taxon>
        <taxon>Streptomycetaceae</taxon>
        <taxon>Streptomyces</taxon>
    </lineage>
</organism>
<feature type="compositionally biased region" description="Basic and acidic residues" evidence="1">
    <location>
        <begin position="24"/>
        <end position="40"/>
    </location>
</feature>
<protein>
    <submittedName>
        <fullName evidence="2">Uncharacterized protein</fullName>
    </submittedName>
</protein>